<dbReference type="PANTHER" id="PTHR42770">
    <property type="entry name" value="AMINO ACID TRANSPORTER-RELATED"/>
    <property type="match status" value="1"/>
</dbReference>
<sequence length="496" mass="51411">MGTQRPRRGLGRRRLGAAQIVFFVVAAAGPLFAIAGGVPTNFAVTGSVGVPLSFLLLAPILALFAVGYAAMSRYIINAGAFYPYVANGVGKSSGAGIAFVTLITYNAIQISVYGLFGWSVSTWLGTLTGSPPPWWLCALMMVVIVGALGVLRVDLNAKVLGVALCLEVAVLTVVDVTLFANPAGGSVSWVPLEPASLFTTGVGAVFAFSAAAFIGFEGAATYGEETREPSRTVGRATFAAIGLTAVLYVVSSLALAVGAGPDVIVTTASAQGPDLLFNLAGGHLGETFSDVAYTLFVTGQCAALLSFHNAVARYFFALGREGLLPRSLAKTSKRTGAPVAGSLTQTALALVVVAAFALAERDPVTELFTWLGATASTGAVVIMIAVSLSVIGFFKRRRQAENAWRRWIAPGLAMLALSAVLALILLNFDLLLGPAGSFLLRWGLPGLVVLAALVGFLRAEVLRTRDPETYAGIGGPLEEGEDARGPAALRSGHHPK</sequence>
<feature type="transmembrane region" description="Helical" evidence="7">
    <location>
        <begin position="133"/>
        <end position="153"/>
    </location>
</feature>
<protein>
    <submittedName>
        <fullName evidence="8">Amino acid permease</fullName>
    </submittedName>
</protein>
<keyword evidence="4 7" id="KW-1133">Transmembrane helix</keyword>
<feature type="transmembrane region" description="Helical" evidence="7">
    <location>
        <begin position="406"/>
        <end position="426"/>
    </location>
</feature>
<feature type="transmembrane region" description="Helical" evidence="7">
    <location>
        <begin position="291"/>
        <end position="316"/>
    </location>
</feature>
<feature type="transmembrane region" description="Helical" evidence="7">
    <location>
        <begin position="237"/>
        <end position="259"/>
    </location>
</feature>
<dbReference type="Pfam" id="PF13520">
    <property type="entry name" value="AA_permease_2"/>
    <property type="match status" value="1"/>
</dbReference>
<feature type="transmembrane region" description="Helical" evidence="7">
    <location>
        <begin position="54"/>
        <end position="76"/>
    </location>
</feature>
<feature type="transmembrane region" description="Helical" evidence="7">
    <location>
        <begin position="337"/>
        <end position="358"/>
    </location>
</feature>
<dbReference type="InterPro" id="IPR050367">
    <property type="entry name" value="APC_superfamily"/>
</dbReference>
<evidence type="ECO:0000256" key="4">
    <source>
        <dbReference type="ARBA" id="ARBA00022989"/>
    </source>
</evidence>
<dbReference type="EMBL" id="LQCI01000050">
    <property type="protein sequence ID" value="KZB80054.1"/>
    <property type="molecule type" value="Genomic_DNA"/>
</dbReference>
<accession>A0A154M5X4</accession>
<feature type="transmembrane region" description="Helical" evidence="7">
    <location>
        <begin position="20"/>
        <end position="42"/>
    </location>
</feature>
<gene>
    <name evidence="9" type="ORF">ATP06_0209000</name>
    <name evidence="8" type="ORF">AVL48_13550</name>
</gene>
<dbReference type="PANTHER" id="PTHR42770:SF16">
    <property type="entry name" value="AMINO ACID PERMEASE"/>
    <property type="match status" value="1"/>
</dbReference>
<dbReference type="OrthoDB" id="137613at2"/>
<dbReference type="EMBL" id="LOBU02000007">
    <property type="protein sequence ID" value="OKA09577.1"/>
    <property type="molecule type" value="Genomic_DNA"/>
</dbReference>
<dbReference type="Gene3D" id="1.20.1740.10">
    <property type="entry name" value="Amino acid/polyamine transporter I"/>
    <property type="match status" value="1"/>
</dbReference>
<evidence type="ECO:0000256" key="7">
    <source>
        <dbReference type="SAM" id="Phobius"/>
    </source>
</evidence>
<feature type="transmembrane region" description="Helical" evidence="7">
    <location>
        <begin position="438"/>
        <end position="457"/>
    </location>
</feature>
<keyword evidence="5 7" id="KW-0472">Membrane</keyword>
<comment type="subcellular location">
    <subcellularLocation>
        <location evidence="1">Cell membrane</location>
        <topology evidence="1">Multi-pass membrane protein</topology>
    </subcellularLocation>
</comment>
<evidence type="ECO:0000256" key="6">
    <source>
        <dbReference type="SAM" id="MobiDB-lite"/>
    </source>
</evidence>
<organism evidence="8 10">
    <name type="scientific">Amycolatopsis regifaucium</name>
    <dbReference type="NCBI Taxonomy" id="546365"/>
    <lineage>
        <taxon>Bacteria</taxon>
        <taxon>Bacillati</taxon>
        <taxon>Actinomycetota</taxon>
        <taxon>Actinomycetes</taxon>
        <taxon>Pseudonocardiales</taxon>
        <taxon>Pseudonocardiaceae</taxon>
        <taxon>Amycolatopsis</taxon>
    </lineage>
</organism>
<name>A0A154M5X4_9PSEU</name>
<evidence type="ECO:0000313" key="8">
    <source>
        <dbReference type="EMBL" id="KZB80054.1"/>
    </source>
</evidence>
<evidence type="ECO:0000256" key="3">
    <source>
        <dbReference type="ARBA" id="ARBA00022692"/>
    </source>
</evidence>
<dbReference type="Proteomes" id="UP000076321">
    <property type="component" value="Unassembled WGS sequence"/>
</dbReference>
<dbReference type="PIRSF" id="PIRSF006060">
    <property type="entry name" value="AA_transporter"/>
    <property type="match status" value="1"/>
</dbReference>
<feature type="transmembrane region" description="Helical" evidence="7">
    <location>
        <begin position="97"/>
        <end position="121"/>
    </location>
</feature>
<comment type="caution">
    <text evidence="8">The sequence shown here is derived from an EMBL/GenBank/DDBJ whole genome shotgun (WGS) entry which is preliminary data.</text>
</comment>
<dbReference type="AlphaFoldDB" id="A0A154M5X4"/>
<feature type="transmembrane region" description="Helical" evidence="7">
    <location>
        <begin position="370"/>
        <end position="394"/>
    </location>
</feature>
<evidence type="ECO:0000313" key="11">
    <source>
        <dbReference type="Proteomes" id="UP000186883"/>
    </source>
</evidence>
<keyword evidence="11" id="KW-1185">Reference proteome</keyword>
<dbReference type="Proteomes" id="UP000186883">
    <property type="component" value="Unassembled WGS sequence"/>
</dbReference>
<evidence type="ECO:0000256" key="1">
    <source>
        <dbReference type="ARBA" id="ARBA00004651"/>
    </source>
</evidence>
<dbReference type="GO" id="GO:0005886">
    <property type="term" value="C:plasma membrane"/>
    <property type="evidence" value="ECO:0007669"/>
    <property type="project" value="UniProtKB-SubCell"/>
</dbReference>
<keyword evidence="3 7" id="KW-0812">Transmembrane</keyword>
<keyword evidence="2" id="KW-1003">Cell membrane</keyword>
<reference evidence="8 10" key="1">
    <citation type="submission" date="2015-12" db="EMBL/GenBank/DDBJ databases">
        <title>Amycolatopsis regifaucium genome sequencing and assembly.</title>
        <authorList>
            <person name="Mayilraj S."/>
        </authorList>
    </citation>
    <scope>NUCLEOTIDE SEQUENCE [LARGE SCALE GENOMIC DNA]</scope>
    <source>
        <strain evidence="8 10">GY080</strain>
    </source>
</reference>
<reference evidence="9 11" key="2">
    <citation type="submission" date="2016-11" db="EMBL/GenBank/DDBJ databases">
        <title>Genome sequencing of Amycolatopsis regifaucium.</title>
        <authorList>
            <person name="Mayilraj S."/>
            <person name="Kaur N."/>
        </authorList>
    </citation>
    <scope>NUCLEOTIDE SEQUENCE [LARGE SCALE GENOMIC DNA]</scope>
    <source>
        <strain evidence="9 11">GY080</strain>
    </source>
</reference>
<dbReference type="GO" id="GO:0022857">
    <property type="term" value="F:transmembrane transporter activity"/>
    <property type="evidence" value="ECO:0007669"/>
    <property type="project" value="InterPro"/>
</dbReference>
<evidence type="ECO:0000313" key="10">
    <source>
        <dbReference type="Proteomes" id="UP000076321"/>
    </source>
</evidence>
<feature type="region of interest" description="Disordered" evidence="6">
    <location>
        <begin position="473"/>
        <end position="496"/>
    </location>
</feature>
<evidence type="ECO:0000256" key="2">
    <source>
        <dbReference type="ARBA" id="ARBA00022475"/>
    </source>
</evidence>
<evidence type="ECO:0000256" key="5">
    <source>
        <dbReference type="ARBA" id="ARBA00023136"/>
    </source>
</evidence>
<proteinExistence type="predicted"/>
<evidence type="ECO:0000313" key="9">
    <source>
        <dbReference type="EMBL" id="OKA09577.1"/>
    </source>
</evidence>
<dbReference type="RefSeq" id="WP_061981506.1">
    <property type="nucleotide sequence ID" value="NZ_FOPQ01000005.1"/>
</dbReference>
<feature type="transmembrane region" description="Helical" evidence="7">
    <location>
        <begin position="160"/>
        <end position="180"/>
    </location>
</feature>
<feature type="transmembrane region" description="Helical" evidence="7">
    <location>
        <begin position="195"/>
        <end position="216"/>
    </location>
</feature>
<dbReference type="InterPro" id="IPR002293">
    <property type="entry name" value="AA/rel_permease1"/>
</dbReference>